<evidence type="ECO:0000256" key="10">
    <source>
        <dbReference type="ARBA" id="ARBA00022857"/>
    </source>
</evidence>
<dbReference type="GO" id="GO:0008270">
    <property type="term" value="F:zinc ion binding"/>
    <property type="evidence" value="ECO:0007669"/>
    <property type="project" value="InterPro"/>
</dbReference>
<dbReference type="Pfam" id="PF01872">
    <property type="entry name" value="RibD_C"/>
    <property type="match status" value="1"/>
</dbReference>
<dbReference type="InterPro" id="IPR016192">
    <property type="entry name" value="APOBEC/CMP_deaminase_Zn-bd"/>
</dbReference>
<dbReference type="Proteomes" id="UP000265926">
    <property type="component" value="Unassembled WGS sequence"/>
</dbReference>
<comment type="function">
    <text evidence="1 13">Converts 2,5-diamino-6-(ribosylamino)-4(3h)-pyrimidinone 5'-phosphate into 5-amino-6-(ribosylamino)-2,4(1h,3h)-pyrimidinedione 5'-phosphate.</text>
</comment>
<evidence type="ECO:0000256" key="14">
    <source>
        <dbReference type="PIRSR" id="PIRSR006769-1"/>
    </source>
</evidence>
<keyword evidence="9 13" id="KW-0862">Zinc</keyword>
<keyword evidence="12" id="KW-0511">Multifunctional enzyme</keyword>
<dbReference type="AlphaFoldDB" id="A0A399SR35"/>
<dbReference type="GO" id="GO:0008835">
    <property type="term" value="F:diaminohydroxyphosphoribosylaminopyrimidine deaminase activity"/>
    <property type="evidence" value="ECO:0007669"/>
    <property type="project" value="UniProtKB-EC"/>
</dbReference>
<proteinExistence type="inferred from homology"/>
<feature type="domain" description="CMP/dCMP-type deaminase" evidence="17">
    <location>
        <begin position="2"/>
        <end position="126"/>
    </location>
</feature>
<comment type="cofactor">
    <cofactor evidence="13 16">
        <name>Zn(2+)</name>
        <dbReference type="ChEBI" id="CHEBI:29105"/>
    </cofactor>
    <text evidence="13 16">Binds 1 zinc ion.</text>
</comment>
<dbReference type="Pfam" id="PF00383">
    <property type="entry name" value="dCMP_cyt_deam_1"/>
    <property type="match status" value="1"/>
</dbReference>
<evidence type="ECO:0000256" key="8">
    <source>
        <dbReference type="ARBA" id="ARBA00022801"/>
    </source>
</evidence>
<feature type="binding site" evidence="15">
    <location>
        <begin position="292"/>
        <end position="298"/>
    </location>
    <ligand>
        <name>NADP(+)</name>
        <dbReference type="ChEBI" id="CHEBI:58349"/>
    </ligand>
</feature>
<dbReference type="SUPFAM" id="SSF53927">
    <property type="entry name" value="Cytidine deaminase-like"/>
    <property type="match status" value="1"/>
</dbReference>
<name>A0A399SR35_9BACT</name>
<dbReference type="OrthoDB" id="9800865at2"/>
<dbReference type="PIRSF" id="PIRSF006769">
    <property type="entry name" value="RibD"/>
    <property type="match status" value="1"/>
</dbReference>
<feature type="binding site" evidence="15">
    <location>
        <position position="212"/>
    </location>
    <ligand>
        <name>substrate</name>
    </ligand>
</feature>
<dbReference type="EMBL" id="QWGR01000028">
    <property type="protein sequence ID" value="RIJ45349.1"/>
    <property type="molecule type" value="Genomic_DNA"/>
</dbReference>
<dbReference type="EC" id="3.5.4.26" evidence="13"/>
<feature type="binding site" evidence="16">
    <location>
        <position position="51"/>
    </location>
    <ligand>
        <name>Zn(2+)</name>
        <dbReference type="ChEBI" id="CHEBI:29105"/>
        <note>catalytic</note>
    </ligand>
</feature>
<evidence type="ECO:0000256" key="11">
    <source>
        <dbReference type="ARBA" id="ARBA00023002"/>
    </source>
</evidence>
<dbReference type="CDD" id="cd01284">
    <property type="entry name" value="Riboflavin_deaminase-reductase"/>
    <property type="match status" value="1"/>
</dbReference>
<dbReference type="FunFam" id="3.40.140.10:FF:000025">
    <property type="entry name" value="Riboflavin biosynthesis protein RibD"/>
    <property type="match status" value="1"/>
</dbReference>
<dbReference type="InterPro" id="IPR016193">
    <property type="entry name" value="Cytidine_deaminase-like"/>
</dbReference>
<keyword evidence="6 13" id="KW-0686">Riboflavin biosynthesis</keyword>
<evidence type="ECO:0000259" key="17">
    <source>
        <dbReference type="PROSITE" id="PS51747"/>
    </source>
</evidence>
<dbReference type="Gene3D" id="3.40.430.10">
    <property type="entry name" value="Dihydrofolate Reductase, subunit A"/>
    <property type="match status" value="1"/>
</dbReference>
<dbReference type="InterPro" id="IPR002125">
    <property type="entry name" value="CMP_dCMP_dom"/>
</dbReference>
<feature type="binding site" evidence="15">
    <location>
        <position position="192"/>
    </location>
    <ligand>
        <name>substrate</name>
    </ligand>
</feature>
<evidence type="ECO:0000313" key="18">
    <source>
        <dbReference type="EMBL" id="RIJ45349.1"/>
    </source>
</evidence>
<feature type="binding site" evidence="15">
    <location>
        <position position="215"/>
    </location>
    <ligand>
        <name>substrate</name>
    </ligand>
</feature>
<feature type="binding site" evidence="15">
    <location>
        <position position="208"/>
    </location>
    <ligand>
        <name>NADP(+)</name>
        <dbReference type="ChEBI" id="CHEBI:58349"/>
    </ligand>
</feature>
<dbReference type="InterPro" id="IPR024072">
    <property type="entry name" value="DHFR-like_dom_sf"/>
</dbReference>
<evidence type="ECO:0000256" key="7">
    <source>
        <dbReference type="ARBA" id="ARBA00022723"/>
    </source>
</evidence>
<dbReference type="GO" id="GO:0009231">
    <property type="term" value="P:riboflavin biosynthetic process"/>
    <property type="evidence" value="ECO:0007669"/>
    <property type="project" value="UniProtKB-UniPathway"/>
</dbReference>
<gene>
    <name evidence="18" type="primary">ribD</name>
    <name evidence="18" type="ORF">D1614_23280</name>
</gene>
<dbReference type="InterPro" id="IPR050765">
    <property type="entry name" value="Riboflavin_Biosynth_HTPR"/>
</dbReference>
<evidence type="ECO:0000256" key="16">
    <source>
        <dbReference type="PIRSR" id="PIRSR006769-3"/>
    </source>
</evidence>
<dbReference type="PANTHER" id="PTHR38011:SF7">
    <property type="entry name" value="2,5-DIAMINO-6-RIBOSYLAMINO-4(3H)-PYRIMIDINONE 5'-PHOSPHATE REDUCTASE"/>
    <property type="match status" value="1"/>
</dbReference>
<dbReference type="UniPathway" id="UPA00275">
    <property type="reaction ID" value="UER00401"/>
</dbReference>
<dbReference type="PANTHER" id="PTHR38011">
    <property type="entry name" value="DIHYDROFOLATE REDUCTASE FAMILY PROTEIN (AFU_ORTHOLOGUE AFUA_8G06820)"/>
    <property type="match status" value="1"/>
</dbReference>
<evidence type="ECO:0000313" key="19">
    <source>
        <dbReference type="Proteomes" id="UP000265926"/>
    </source>
</evidence>
<reference evidence="18 19" key="1">
    <citation type="submission" date="2018-08" db="EMBL/GenBank/DDBJ databases">
        <title>Pallidiluteibacterium maritimus gen. nov., sp. nov., isolated from coastal sediment.</title>
        <authorList>
            <person name="Zhou L.Y."/>
        </authorList>
    </citation>
    <scope>NUCLEOTIDE SEQUENCE [LARGE SCALE GENOMIC DNA]</scope>
    <source>
        <strain evidence="18 19">XSD2</strain>
    </source>
</reference>
<dbReference type="GO" id="GO:0008703">
    <property type="term" value="F:5-amino-6-(5-phosphoribosylamino)uracil reductase activity"/>
    <property type="evidence" value="ECO:0007669"/>
    <property type="project" value="UniProtKB-EC"/>
</dbReference>
<comment type="pathway">
    <text evidence="2 13">Cofactor biosynthesis; riboflavin biosynthesis; 5-amino-6-(D-ribitylamino)uracil from GTP: step 2/4.</text>
</comment>
<keyword evidence="11 13" id="KW-0560">Oxidoreductase</keyword>
<comment type="catalytic activity">
    <reaction evidence="13">
        <text>5-amino-6-(5-phospho-D-ribitylamino)uracil + NADP(+) = 5-amino-6-(5-phospho-D-ribosylamino)uracil + NADPH + H(+)</text>
        <dbReference type="Rhea" id="RHEA:17845"/>
        <dbReference type="ChEBI" id="CHEBI:15378"/>
        <dbReference type="ChEBI" id="CHEBI:57783"/>
        <dbReference type="ChEBI" id="CHEBI:58349"/>
        <dbReference type="ChEBI" id="CHEBI:58421"/>
        <dbReference type="ChEBI" id="CHEBI:58453"/>
        <dbReference type="EC" id="1.1.1.193"/>
    </reaction>
</comment>
<dbReference type="InterPro" id="IPR002734">
    <property type="entry name" value="RibDG_C"/>
</dbReference>
<dbReference type="SUPFAM" id="SSF53597">
    <property type="entry name" value="Dihydrofolate reductase-like"/>
    <property type="match status" value="1"/>
</dbReference>
<comment type="pathway">
    <text evidence="3 13">Cofactor biosynthesis; riboflavin biosynthesis; 5-amino-6-(D-ribitylamino)uracil from GTP: step 3/4.</text>
</comment>
<feature type="binding site" evidence="16">
    <location>
        <position position="87"/>
    </location>
    <ligand>
        <name>Zn(2+)</name>
        <dbReference type="ChEBI" id="CHEBI:29105"/>
        <note>catalytic</note>
    </ligand>
</feature>
<keyword evidence="7 13" id="KW-0479">Metal-binding</keyword>
<evidence type="ECO:0000256" key="12">
    <source>
        <dbReference type="ARBA" id="ARBA00023268"/>
    </source>
</evidence>
<evidence type="ECO:0000256" key="9">
    <source>
        <dbReference type="ARBA" id="ARBA00022833"/>
    </source>
</evidence>
<evidence type="ECO:0000256" key="2">
    <source>
        <dbReference type="ARBA" id="ARBA00004882"/>
    </source>
</evidence>
<evidence type="ECO:0000256" key="1">
    <source>
        <dbReference type="ARBA" id="ARBA00002151"/>
    </source>
</evidence>
<dbReference type="PROSITE" id="PS51747">
    <property type="entry name" value="CYT_DCMP_DEAMINASES_2"/>
    <property type="match status" value="1"/>
</dbReference>
<comment type="similarity">
    <text evidence="4 13">In the N-terminal section; belongs to the cytidine and deoxycytidylate deaminase family.</text>
</comment>
<feature type="binding site" evidence="15">
    <location>
        <position position="178"/>
    </location>
    <ligand>
        <name>NADP(+)</name>
        <dbReference type="ChEBI" id="CHEBI:58349"/>
    </ligand>
</feature>
<keyword evidence="8 13" id="KW-0378">Hydrolase</keyword>
<dbReference type="PROSITE" id="PS00903">
    <property type="entry name" value="CYT_DCMP_DEAMINASES_1"/>
    <property type="match status" value="1"/>
</dbReference>
<evidence type="ECO:0000256" key="3">
    <source>
        <dbReference type="ARBA" id="ARBA00004910"/>
    </source>
</evidence>
<dbReference type="NCBIfam" id="TIGR00326">
    <property type="entry name" value="eubact_ribD"/>
    <property type="match status" value="1"/>
</dbReference>
<organism evidence="18 19">
    <name type="scientific">Maribellus luteus</name>
    <dbReference type="NCBI Taxonomy" id="2305463"/>
    <lineage>
        <taxon>Bacteria</taxon>
        <taxon>Pseudomonadati</taxon>
        <taxon>Bacteroidota</taxon>
        <taxon>Bacteroidia</taxon>
        <taxon>Marinilabiliales</taxon>
        <taxon>Prolixibacteraceae</taxon>
        <taxon>Maribellus</taxon>
    </lineage>
</organism>
<dbReference type="Gene3D" id="3.40.140.10">
    <property type="entry name" value="Cytidine Deaminase, domain 2"/>
    <property type="match status" value="1"/>
</dbReference>
<dbReference type="InterPro" id="IPR004794">
    <property type="entry name" value="Eubact_RibD"/>
</dbReference>
<feature type="active site" description="Proton donor" evidence="14">
    <location>
        <position position="53"/>
    </location>
</feature>
<keyword evidence="10 13" id="KW-0521">NADP</keyword>
<evidence type="ECO:0000256" key="6">
    <source>
        <dbReference type="ARBA" id="ARBA00022619"/>
    </source>
</evidence>
<dbReference type="EC" id="1.1.1.193" evidence="13"/>
<comment type="similarity">
    <text evidence="5 13">In the C-terminal section; belongs to the HTP reductase family.</text>
</comment>
<protein>
    <recommendedName>
        <fullName evidence="13">Riboflavin biosynthesis protein RibD</fullName>
    </recommendedName>
    <domain>
        <recommendedName>
            <fullName evidence="13">Diaminohydroxyphosphoribosylaminopyrimidine deaminase</fullName>
            <shortName evidence="13">DRAP deaminase</shortName>
            <ecNumber evidence="13">3.5.4.26</ecNumber>
        </recommendedName>
        <alternativeName>
            <fullName evidence="13">Riboflavin-specific deaminase</fullName>
        </alternativeName>
    </domain>
    <domain>
        <recommendedName>
            <fullName evidence="13">5-amino-6-(5-phosphoribosylamino)uracil reductase</fullName>
            <ecNumber evidence="13">1.1.1.193</ecNumber>
        </recommendedName>
        <alternativeName>
            <fullName evidence="13">HTP reductase</fullName>
        </alternativeName>
    </domain>
</protein>
<evidence type="ECO:0000256" key="5">
    <source>
        <dbReference type="ARBA" id="ARBA00007417"/>
    </source>
</evidence>
<keyword evidence="19" id="KW-1185">Reference proteome</keyword>
<feature type="binding site" evidence="15">
    <location>
        <position position="157"/>
    </location>
    <ligand>
        <name>NADP(+)</name>
        <dbReference type="ChEBI" id="CHEBI:58349"/>
    </ligand>
</feature>
<evidence type="ECO:0000256" key="4">
    <source>
        <dbReference type="ARBA" id="ARBA00005259"/>
    </source>
</evidence>
<sequence>MNTDEKYMQRCLVLAQKGAGSVSPNPMVGCVIVHNNTIIGEGYHERCGEAHAEVNAVRSVTNPELLTESTLYVTLEPCAHFGKTPPCSDLIVEKKIPKVVIGTIDPFAEVAGKGIEKLKKAGIEVTLDVLRDECRELNKRFFTFHQKQRPYIILKWAQTQDGFLDVDRDSADFGEPTWITGKEALLRVHQLRAAEDAIMVGTHTAEKDDPSLTVRHCDGKNPLRMVLDRELRLSQNLKLFDQSTPTLVFNALKNEVQGNTEYHLIDFQKNVPLQVLNLLYRKNILSLIVEGGRQLLQSFIDHNLWDEAQVYTGAKTFGAGVPAPLFDLRNATKESIGNDLLQVVRNRDQGS</sequence>
<feature type="binding site" evidence="15">
    <location>
        <position position="290"/>
    </location>
    <ligand>
        <name>substrate</name>
    </ligand>
</feature>
<feature type="binding site" evidence="15">
    <location>
        <position position="204"/>
    </location>
    <ligand>
        <name>NADP(+)</name>
        <dbReference type="ChEBI" id="CHEBI:58349"/>
    </ligand>
</feature>
<feature type="binding site" evidence="16">
    <location>
        <position position="78"/>
    </location>
    <ligand>
        <name>Zn(2+)</name>
        <dbReference type="ChEBI" id="CHEBI:29105"/>
        <note>catalytic</note>
    </ligand>
</feature>
<comment type="caution">
    <text evidence="18">The sequence shown here is derived from an EMBL/GenBank/DDBJ whole genome shotgun (WGS) entry which is preliminary data.</text>
</comment>
<comment type="catalytic activity">
    <reaction evidence="13">
        <text>2,5-diamino-6-hydroxy-4-(5-phosphoribosylamino)-pyrimidine + H2O + H(+) = 5-amino-6-(5-phospho-D-ribosylamino)uracil + NH4(+)</text>
        <dbReference type="Rhea" id="RHEA:21868"/>
        <dbReference type="ChEBI" id="CHEBI:15377"/>
        <dbReference type="ChEBI" id="CHEBI:15378"/>
        <dbReference type="ChEBI" id="CHEBI:28938"/>
        <dbReference type="ChEBI" id="CHEBI:58453"/>
        <dbReference type="ChEBI" id="CHEBI:58614"/>
        <dbReference type="EC" id="3.5.4.26"/>
    </reaction>
</comment>
<evidence type="ECO:0000256" key="15">
    <source>
        <dbReference type="PIRSR" id="PIRSR006769-2"/>
    </source>
</evidence>
<accession>A0A399SR35</accession>
<evidence type="ECO:0000256" key="13">
    <source>
        <dbReference type="PIRNR" id="PIRNR006769"/>
    </source>
</evidence>
<dbReference type="RefSeq" id="WP_119440406.1">
    <property type="nucleotide sequence ID" value="NZ_QWGR01000028.1"/>
</dbReference>